<feature type="compositionally biased region" description="Basic and acidic residues" evidence="1">
    <location>
        <begin position="23"/>
        <end position="34"/>
    </location>
</feature>
<evidence type="ECO:0000256" key="1">
    <source>
        <dbReference type="SAM" id="MobiDB-lite"/>
    </source>
</evidence>
<dbReference type="Proteomes" id="UP000472274">
    <property type="component" value="Unplaced"/>
</dbReference>
<dbReference type="Pfam" id="PF15228">
    <property type="entry name" value="DAP"/>
    <property type="match status" value="1"/>
</dbReference>
<keyword evidence="3" id="KW-1185">Reference proteome</keyword>
<dbReference type="InterPro" id="IPR024130">
    <property type="entry name" value="DAP1/DAPL1"/>
</dbReference>
<accession>A0A674IVQ1</accession>
<evidence type="ECO:0000313" key="3">
    <source>
        <dbReference type="Proteomes" id="UP000472274"/>
    </source>
</evidence>
<feature type="region of interest" description="Disordered" evidence="1">
    <location>
        <begin position="1"/>
        <end position="35"/>
    </location>
</feature>
<protein>
    <submittedName>
        <fullName evidence="2">Uncharacterized protein</fullName>
    </submittedName>
</protein>
<proteinExistence type="predicted"/>
<reference evidence="2" key="2">
    <citation type="submission" date="2025-09" db="UniProtKB">
        <authorList>
            <consortium name="Ensembl"/>
        </authorList>
    </citation>
    <scope>IDENTIFICATION</scope>
</reference>
<sequence>MNSTGNHQVIHPLSPIPRFWQTEPRDTIPGDKDFPPAAVQVAHQKPQPCLEKFDAMLWGNQHIHQPCK</sequence>
<evidence type="ECO:0000313" key="2">
    <source>
        <dbReference type="Ensembl" id="ENSTMTP00000011469.1"/>
    </source>
</evidence>
<name>A0A674IVQ1_9SAUR</name>
<reference evidence="2" key="1">
    <citation type="submission" date="2025-08" db="UniProtKB">
        <authorList>
            <consortium name="Ensembl"/>
        </authorList>
    </citation>
    <scope>IDENTIFICATION</scope>
</reference>
<dbReference type="Ensembl" id="ENSTMTT00000011853.1">
    <property type="protein sequence ID" value="ENSTMTP00000011469.1"/>
    <property type="gene ID" value="ENSTMTG00000008307.1"/>
</dbReference>
<organism evidence="2 3">
    <name type="scientific">Terrapene triunguis</name>
    <name type="common">Three-toed box turtle</name>
    <dbReference type="NCBI Taxonomy" id="2587831"/>
    <lineage>
        <taxon>Eukaryota</taxon>
        <taxon>Metazoa</taxon>
        <taxon>Chordata</taxon>
        <taxon>Craniata</taxon>
        <taxon>Vertebrata</taxon>
        <taxon>Euteleostomi</taxon>
        <taxon>Archelosauria</taxon>
        <taxon>Testudinata</taxon>
        <taxon>Testudines</taxon>
        <taxon>Cryptodira</taxon>
        <taxon>Durocryptodira</taxon>
        <taxon>Testudinoidea</taxon>
        <taxon>Emydidae</taxon>
        <taxon>Terrapene</taxon>
    </lineage>
</organism>
<dbReference type="InParanoid" id="A0A674IVQ1"/>
<dbReference type="AlphaFoldDB" id="A0A674IVQ1"/>